<dbReference type="HAMAP" id="MF_00047">
    <property type="entry name" value="Dala_Dala_lig"/>
    <property type="match status" value="1"/>
</dbReference>
<protein>
    <recommendedName>
        <fullName evidence="10">D-alanine--D-alanine ligase</fullName>
        <ecNumber evidence="10">6.3.2.4</ecNumber>
    </recommendedName>
    <alternativeName>
        <fullName evidence="10">D-Ala-D-Ala ligase</fullName>
    </alternativeName>
    <alternativeName>
        <fullName evidence="10">D-alanylalanine synthetase</fullName>
    </alternativeName>
</protein>
<name>A0A2M6W580_9BACT</name>
<evidence type="ECO:0000256" key="5">
    <source>
        <dbReference type="ARBA" id="ARBA00022741"/>
    </source>
</evidence>
<feature type="binding site" evidence="12">
    <location>
        <position position="292"/>
    </location>
    <ligand>
        <name>Mg(2+)</name>
        <dbReference type="ChEBI" id="CHEBI:18420"/>
        <label>2</label>
    </ligand>
</feature>
<dbReference type="Gene3D" id="3.30.1490.20">
    <property type="entry name" value="ATP-grasp fold, A domain"/>
    <property type="match status" value="1"/>
</dbReference>
<evidence type="ECO:0000256" key="6">
    <source>
        <dbReference type="ARBA" id="ARBA00022840"/>
    </source>
</evidence>
<evidence type="ECO:0000259" key="14">
    <source>
        <dbReference type="PROSITE" id="PS50975"/>
    </source>
</evidence>
<accession>A0A2M6W580</accession>
<comment type="cofactor">
    <cofactor evidence="12">
        <name>Mg(2+)</name>
        <dbReference type="ChEBI" id="CHEBI:18420"/>
    </cofactor>
    <cofactor evidence="12">
        <name>Mn(2+)</name>
        <dbReference type="ChEBI" id="CHEBI:29035"/>
    </cofactor>
    <text evidence="12">Binds 2 magnesium or manganese ions per subunit.</text>
</comment>
<evidence type="ECO:0000256" key="2">
    <source>
        <dbReference type="ARBA" id="ARBA00010871"/>
    </source>
</evidence>
<dbReference type="GO" id="GO:0005524">
    <property type="term" value="F:ATP binding"/>
    <property type="evidence" value="ECO:0007669"/>
    <property type="project" value="UniProtKB-UniRule"/>
</dbReference>
<dbReference type="EMBL" id="PFBX01000005">
    <property type="protein sequence ID" value="PIT87870.1"/>
    <property type="molecule type" value="Genomic_DNA"/>
</dbReference>
<keyword evidence="3 10" id="KW-0963">Cytoplasm</keyword>
<dbReference type="PIRSF" id="PIRSF039102">
    <property type="entry name" value="Ddl/VanB"/>
    <property type="match status" value="1"/>
</dbReference>
<dbReference type="GO" id="GO:0008360">
    <property type="term" value="P:regulation of cell shape"/>
    <property type="evidence" value="ECO:0007669"/>
    <property type="project" value="UniProtKB-KW"/>
</dbReference>
<dbReference type="InterPro" id="IPR011095">
    <property type="entry name" value="Dala_Dala_lig_C"/>
</dbReference>
<comment type="function">
    <text evidence="10">Cell wall formation.</text>
</comment>
<keyword evidence="12" id="KW-0460">Magnesium</keyword>
<dbReference type="PANTHER" id="PTHR23132:SF23">
    <property type="entry name" value="D-ALANINE--D-ALANINE LIGASE B"/>
    <property type="match status" value="1"/>
</dbReference>
<evidence type="ECO:0000256" key="11">
    <source>
        <dbReference type="PIRSR" id="PIRSR039102-1"/>
    </source>
</evidence>
<dbReference type="PROSITE" id="PS50975">
    <property type="entry name" value="ATP_GRASP"/>
    <property type="match status" value="1"/>
</dbReference>
<evidence type="ECO:0000256" key="13">
    <source>
        <dbReference type="PROSITE-ProRule" id="PRU00409"/>
    </source>
</evidence>
<dbReference type="NCBIfam" id="TIGR01205">
    <property type="entry name" value="D_ala_D_alaTIGR"/>
    <property type="match status" value="1"/>
</dbReference>
<dbReference type="Pfam" id="PF01820">
    <property type="entry name" value="Dala_Dala_lig_N"/>
    <property type="match status" value="2"/>
</dbReference>
<dbReference type="AlphaFoldDB" id="A0A2M6W580"/>
<keyword evidence="12" id="KW-0479">Metal-binding</keyword>
<dbReference type="UniPathway" id="UPA00219"/>
<dbReference type="GO" id="GO:0008716">
    <property type="term" value="F:D-alanine-D-alanine ligase activity"/>
    <property type="evidence" value="ECO:0007669"/>
    <property type="project" value="UniProtKB-UniRule"/>
</dbReference>
<feature type="binding site" evidence="12">
    <location>
        <position position="290"/>
    </location>
    <ligand>
        <name>Mg(2+)</name>
        <dbReference type="ChEBI" id="CHEBI:18420"/>
        <label>2</label>
    </ligand>
</feature>
<comment type="similarity">
    <text evidence="2 10">Belongs to the D-alanine--D-alanine ligase family.</text>
</comment>
<comment type="subcellular location">
    <subcellularLocation>
        <location evidence="1 10">Cytoplasm</location>
    </subcellularLocation>
</comment>
<dbReference type="GO" id="GO:0009252">
    <property type="term" value="P:peptidoglycan biosynthetic process"/>
    <property type="evidence" value="ECO:0007669"/>
    <property type="project" value="UniProtKB-UniRule"/>
</dbReference>
<feature type="domain" description="ATP-grasp" evidence="14">
    <location>
        <begin position="116"/>
        <end position="323"/>
    </location>
</feature>
<reference evidence="16" key="1">
    <citation type="submission" date="2017-09" db="EMBL/GenBank/DDBJ databases">
        <title>Depth-based differentiation of microbial function through sediment-hosted aquifers and enrichment of novel symbionts in the deep terrestrial subsurface.</title>
        <authorList>
            <person name="Probst A.J."/>
            <person name="Ladd B."/>
            <person name="Jarett J.K."/>
            <person name="Geller-Mcgrath D.E."/>
            <person name="Sieber C.M.K."/>
            <person name="Emerson J.B."/>
            <person name="Anantharaman K."/>
            <person name="Thomas B.C."/>
            <person name="Malmstrom R."/>
            <person name="Stieglmeier M."/>
            <person name="Klingl A."/>
            <person name="Woyke T."/>
            <person name="Ryan C.M."/>
            <person name="Banfield J.F."/>
        </authorList>
    </citation>
    <scope>NUCLEOTIDE SEQUENCE [LARGE SCALE GENOMIC DNA]</scope>
</reference>
<dbReference type="GO" id="GO:0005737">
    <property type="term" value="C:cytoplasm"/>
    <property type="evidence" value="ECO:0007669"/>
    <property type="project" value="UniProtKB-SubCell"/>
</dbReference>
<dbReference type="InterPro" id="IPR013815">
    <property type="entry name" value="ATP_grasp_subdomain_1"/>
</dbReference>
<evidence type="ECO:0000256" key="4">
    <source>
        <dbReference type="ARBA" id="ARBA00022598"/>
    </source>
</evidence>
<dbReference type="InterPro" id="IPR011127">
    <property type="entry name" value="Dala_Dala_lig_N"/>
</dbReference>
<keyword evidence="8 10" id="KW-0573">Peptidoglycan synthesis</keyword>
<evidence type="ECO:0000256" key="8">
    <source>
        <dbReference type="ARBA" id="ARBA00022984"/>
    </source>
</evidence>
<dbReference type="GO" id="GO:0071555">
    <property type="term" value="P:cell wall organization"/>
    <property type="evidence" value="ECO:0007669"/>
    <property type="project" value="UniProtKB-KW"/>
</dbReference>
<evidence type="ECO:0000256" key="10">
    <source>
        <dbReference type="HAMAP-Rule" id="MF_00047"/>
    </source>
</evidence>
<dbReference type="InterPro" id="IPR005905">
    <property type="entry name" value="D_ala_D_ala"/>
</dbReference>
<keyword evidence="5 13" id="KW-0547">Nucleotide-binding</keyword>
<dbReference type="GO" id="GO:0046872">
    <property type="term" value="F:metal ion binding"/>
    <property type="evidence" value="ECO:0007669"/>
    <property type="project" value="UniProtKB-KW"/>
</dbReference>
<feature type="binding site" evidence="12">
    <location>
        <position position="277"/>
    </location>
    <ligand>
        <name>Mg(2+)</name>
        <dbReference type="ChEBI" id="CHEBI:18420"/>
        <label>1</label>
    </ligand>
</feature>
<dbReference type="Gene3D" id="3.40.50.20">
    <property type="match status" value="2"/>
</dbReference>
<dbReference type="NCBIfam" id="NF002378">
    <property type="entry name" value="PRK01372.1"/>
    <property type="match status" value="1"/>
</dbReference>
<comment type="catalytic activity">
    <reaction evidence="10">
        <text>2 D-alanine + ATP = D-alanyl-D-alanine + ADP + phosphate + H(+)</text>
        <dbReference type="Rhea" id="RHEA:11224"/>
        <dbReference type="ChEBI" id="CHEBI:15378"/>
        <dbReference type="ChEBI" id="CHEBI:30616"/>
        <dbReference type="ChEBI" id="CHEBI:43474"/>
        <dbReference type="ChEBI" id="CHEBI:57416"/>
        <dbReference type="ChEBI" id="CHEBI:57822"/>
        <dbReference type="ChEBI" id="CHEBI:456216"/>
        <dbReference type="EC" id="6.3.2.4"/>
    </reaction>
</comment>
<dbReference type="PANTHER" id="PTHR23132">
    <property type="entry name" value="D-ALANINE--D-ALANINE LIGASE"/>
    <property type="match status" value="1"/>
</dbReference>
<evidence type="ECO:0000256" key="1">
    <source>
        <dbReference type="ARBA" id="ARBA00004496"/>
    </source>
</evidence>
<sequence>MSKKLKIAVLMGGPSAEREISLITGQAVCDNLDRKKYQVLPLEYGRDFKFYWLKGQKRFLADLYDIKKKTDIVFNALHGTYGEDGGVQGMFEASGIKYTGSKVLSSALCMNKAMTGRMYYACGLPHPPFLDFKEAGWKNNRNQIVELVKKNLKYPAVLKPVEQGSAVGVHIVKNEAELTRQINQTIKEFGWMMVQKYIKGEEATVGVLEIKNIITPLPPTHIKANLGKFYDYKSKYAPGGSTHICPADFAPKINQQMQSYAIQAHQLLGCHAMSRTDFFVQPDDQMWLIETNTIPGMTSTSLLPEAAGKMGISFSQMLDVIIEAS</sequence>
<dbReference type="EC" id="6.3.2.4" evidence="10"/>
<organism evidence="15 16">
    <name type="scientific">Candidatus Magasanikbacteria bacterium CG10_big_fil_rev_8_21_14_0_10_40_10</name>
    <dbReference type="NCBI Taxonomy" id="1974648"/>
    <lineage>
        <taxon>Bacteria</taxon>
        <taxon>Candidatus Magasanikiibacteriota</taxon>
    </lineage>
</organism>
<dbReference type="Gene3D" id="3.30.470.20">
    <property type="entry name" value="ATP-grasp fold, B domain"/>
    <property type="match status" value="1"/>
</dbReference>
<dbReference type="SUPFAM" id="SSF52440">
    <property type="entry name" value="PreATP-grasp domain"/>
    <property type="match status" value="1"/>
</dbReference>
<keyword evidence="6 13" id="KW-0067">ATP-binding</keyword>
<gene>
    <name evidence="10" type="primary">ddl</name>
    <name evidence="15" type="ORF">COU31_00875</name>
</gene>
<dbReference type="Proteomes" id="UP000231183">
    <property type="component" value="Unassembled WGS sequence"/>
</dbReference>
<comment type="caution">
    <text evidence="15">The sequence shown here is derived from an EMBL/GenBank/DDBJ whole genome shotgun (WGS) entry which is preliminary data.</text>
</comment>
<evidence type="ECO:0000256" key="3">
    <source>
        <dbReference type="ARBA" id="ARBA00022490"/>
    </source>
</evidence>
<dbReference type="SUPFAM" id="SSF56059">
    <property type="entry name" value="Glutathione synthetase ATP-binding domain-like"/>
    <property type="match status" value="1"/>
</dbReference>
<evidence type="ECO:0000256" key="7">
    <source>
        <dbReference type="ARBA" id="ARBA00022960"/>
    </source>
</evidence>
<evidence type="ECO:0000256" key="12">
    <source>
        <dbReference type="PIRSR" id="PIRSR039102-3"/>
    </source>
</evidence>
<feature type="active site" evidence="11">
    <location>
        <position position="301"/>
    </location>
</feature>
<proteinExistence type="inferred from homology"/>
<keyword evidence="4 10" id="KW-0436">Ligase</keyword>
<dbReference type="PROSITE" id="PS00844">
    <property type="entry name" value="DALA_DALA_LIGASE_2"/>
    <property type="match status" value="1"/>
</dbReference>
<evidence type="ECO:0000313" key="16">
    <source>
        <dbReference type="Proteomes" id="UP000231183"/>
    </source>
</evidence>
<dbReference type="InterPro" id="IPR011761">
    <property type="entry name" value="ATP-grasp"/>
</dbReference>
<evidence type="ECO:0000256" key="9">
    <source>
        <dbReference type="ARBA" id="ARBA00023316"/>
    </source>
</evidence>
<dbReference type="InterPro" id="IPR016185">
    <property type="entry name" value="PreATP-grasp_dom_sf"/>
</dbReference>
<comment type="pathway">
    <text evidence="10">Cell wall biogenesis; peptidoglycan biosynthesis.</text>
</comment>
<dbReference type="Pfam" id="PF07478">
    <property type="entry name" value="Dala_Dala_lig_C"/>
    <property type="match status" value="1"/>
</dbReference>
<feature type="binding site" evidence="12">
    <location>
        <position position="290"/>
    </location>
    <ligand>
        <name>Mg(2+)</name>
        <dbReference type="ChEBI" id="CHEBI:18420"/>
        <label>1</label>
    </ligand>
</feature>
<feature type="active site" evidence="11">
    <location>
        <position position="17"/>
    </location>
</feature>
<dbReference type="InterPro" id="IPR000291">
    <property type="entry name" value="D-Ala_lig_Van_CS"/>
</dbReference>
<keyword evidence="7 10" id="KW-0133">Cell shape</keyword>
<dbReference type="PROSITE" id="PS00843">
    <property type="entry name" value="DALA_DALA_LIGASE_1"/>
    <property type="match status" value="1"/>
</dbReference>
<feature type="active site" evidence="11">
    <location>
        <position position="165"/>
    </location>
</feature>
<evidence type="ECO:0000313" key="15">
    <source>
        <dbReference type="EMBL" id="PIT87870.1"/>
    </source>
</evidence>
<keyword evidence="12" id="KW-0464">Manganese</keyword>
<keyword evidence="9 10" id="KW-0961">Cell wall biogenesis/degradation</keyword>